<organism evidence="1">
    <name type="scientific">marine sediment metagenome</name>
    <dbReference type="NCBI Taxonomy" id="412755"/>
    <lineage>
        <taxon>unclassified sequences</taxon>
        <taxon>metagenomes</taxon>
        <taxon>ecological metagenomes</taxon>
    </lineage>
</organism>
<evidence type="ECO:0000313" key="1">
    <source>
        <dbReference type="EMBL" id="GAJ03156.1"/>
    </source>
</evidence>
<gene>
    <name evidence="1" type="ORF">S12H4_49961</name>
</gene>
<proteinExistence type="predicted"/>
<dbReference type="AlphaFoldDB" id="X1UTF1"/>
<name>X1UTF1_9ZZZZ</name>
<feature type="non-terminal residue" evidence="1">
    <location>
        <position position="1"/>
    </location>
</feature>
<feature type="non-terminal residue" evidence="1">
    <location>
        <position position="245"/>
    </location>
</feature>
<sequence length="245" mass="29219">FEKDNFNLMNIAANRLMENSIFLENEEIFLISAILKDMANDYESIIAKNISILNSSKVIGKKMIAMIKANFNNEIDITKLWEEFQTFTENINEFQKDELESEVYSRNTEFTSITFKKMLKLLEENKEILKKKHNSLFNGILGVMIRIMKNHSCTLKETMVYLYFKLFSLLYNYVLEKNYNQNEKEISEEDYKEFLDPHVNFIIKHYLNNNIDFKKFNSELWLIGKKYRQLYLLYNRPKATITGVP</sequence>
<comment type="caution">
    <text evidence="1">The sequence shown here is derived from an EMBL/GenBank/DDBJ whole genome shotgun (WGS) entry which is preliminary data.</text>
</comment>
<dbReference type="EMBL" id="BARW01031405">
    <property type="protein sequence ID" value="GAJ03156.1"/>
    <property type="molecule type" value="Genomic_DNA"/>
</dbReference>
<accession>X1UTF1</accession>
<protein>
    <submittedName>
        <fullName evidence="1">Uncharacterized protein</fullName>
    </submittedName>
</protein>
<reference evidence="1" key="1">
    <citation type="journal article" date="2014" name="Front. Microbiol.">
        <title>High frequency of phylogenetically diverse reductive dehalogenase-homologous genes in deep subseafloor sedimentary metagenomes.</title>
        <authorList>
            <person name="Kawai M."/>
            <person name="Futagami T."/>
            <person name="Toyoda A."/>
            <person name="Takaki Y."/>
            <person name="Nishi S."/>
            <person name="Hori S."/>
            <person name="Arai W."/>
            <person name="Tsubouchi T."/>
            <person name="Morono Y."/>
            <person name="Uchiyama I."/>
            <person name="Ito T."/>
            <person name="Fujiyama A."/>
            <person name="Inagaki F."/>
            <person name="Takami H."/>
        </authorList>
    </citation>
    <scope>NUCLEOTIDE SEQUENCE</scope>
    <source>
        <strain evidence="1">Expedition CK06-06</strain>
    </source>
</reference>